<organism evidence="13 14">
    <name type="scientific">Acrobeloides nanus</name>
    <dbReference type="NCBI Taxonomy" id="290746"/>
    <lineage>
        <taxon>Eukaryota</taxon>
        <taxon>Metazoa</taxon>
        <taxon>Ecdysozoa</taxon>
        <taxon>Nematoda</taxon>
        <taxon>Chromadorea</taxon>
        <taxon>Rhabditida</taxon>
        <taxon>Tylenchina</taxon>
        <taxon>Cephalobomorpha</taxon>
        <taxon>Cephaloboidea</taxon>
        <taxon>Cephalobidae</taxon>
        <taxon>Acrobeloides</taxon>
    </lineage>
</organism>
<dbReference type="InterPro" id="IPR020422">
    <property type="entry name" value="TYR_PHOSPHATASE_DUAL_dom"/>
</dbReference>
<dbReference type="InterPro" id="IPR000340">
    <property type="entry name" value="Dual-sp_phosphatase_cat-dom"/>
</dbReference>
<accession>A0A914DAV4</accession>
<dbReference type="FunFam" id="3.90.190.10:FF:000004">
    <property type="entry name" value="Protein phosphatase Slingshot homolog 2"/>
    <property type="match status" value="1"/>
</dbReference>
<evidence type="ECO:0000256" key="9">
    <source>
        <dbReference type="SAM" id="MobiDB-lite"/>
    </source>
</evidence>
<dbReference type="PROSITE" id="PS50054">
    <property type="entry name" value="TYR_PHOSPHATASE_DUAL"/>
    <property type="match status" value="1"/>
</dbReference>
<comment type="similarity">
    <text evidence="2">Belongs to the protein-tyrosine phosphatase family.</text>
</comment>
<dbReference type="SMART" id="SM00195">
    <property type="entry name" value="DSPc"/>
    <property type="match status" value="1"/>
</dbReference>
<feature type="region of interest" description="Disordered" evidence="9">
    <location>
        <begin position="581"/>
        <end position="601"/>
    </location>
</feature>
<evidence type="ECO:0000256" key="8">
    <source>
        <dbReference type="ARBA" id="ARBA00048336"/>
    </source>
</evidence>
<feature type="domain" description="Tyrosine-protein phosphatase" evidence="10">
    <location>
        <begin position="315"/>
        <end position="456"/>
    </location>
</feature>
<comment type="catalytic activity">
    <reaction evidence="8">
        <text>O-phospho-L-threonyl-[protein] + H2O = L-threonyl-[protein] + phosphate</text>
        <dbReference type="Rhea" id="RHEA:47004"/>
        <dbReference type="Rhea" id="RHEA-COMP:11060"/>
        <dbReference type="Rhea" id="RHEA-COMP:11605"/>
        <dbReference type="ChEBI" id="CHEBI:15377"/>
        <dbReference type="ChEBI" id="CHEBI:30013"/>
        <dbReference type="ChEBI" id="CHEBI:43474"/>
        <dbReference type="ChEBI" id="CHEBI:61977"/>
        <dbReference type="EC" id="3.1.3.16"/>
    </reaction>
</comment>
<evidence type="ECO:0000259" key="12">
    <source>
        <dbReference type="PROSITE" id="PS51998"/>
    </source>
</evidence>
<name>A0A914DAV4_9BILA</name>
<evidence type="ECO:0000256" key="7">
    <source>
        <dbReference type="ARBA" id="ARBA00023212"/>
    </source>
</evidence>
<dbReference type="InterPro" id="IPR016130">
    <property type="entry name" value="Tyr_Pase_AS"/>
</dbReference>
<dbReference type="AlphaFoldDB" id="A0A914DAV4"/>
<dbReference type="InterPro" id="IPR043588">
    <property type="entry name" value="SSH-N"/>
</dbReference>
<dbReference type="PROSITE" id="PS51998">
    <property type="entry name" value="DEK_C"/>
    <property type="match status" value="1"/>
</dbReference>
<reference evidence="14" key="1">
    <citation type="submission" date="2022-11" db="UniProtKB">
        <authorList>
            <consortium name="WormBaseParasite"/>
        </authorList>
    </citation>
    <scope>IDENTIFICATION</scope>
</reference>
<dbReference type="WBParaSite" id="ACRNAN_scaffold2094.g6635.t1">
    <property type="protein sequence ID" value="ACRNAN_scaffold2094.g6635.t1"/>
    <property type="gene ID" value="ACRNAN_scaffold2094.g6635"/>
</dbReference>
<evidence type="ECO:0000256" key="6">
    <source>
        <dbReference type="ARBA" id="ARBA00022912"/>
    </source>
</evidence>
<evidence type="ECO:0000313" key="14">
    <source>
        <dbReference type="WBParaSite" id="ACRNAN_scaffold2094.g6635.t1"/>
    </source>
</evidence>
<dbReference type="PROSITE" id="PS50056">
    <property type="entry name" value="TYR_PHOSPHATASE_2"/>
    <property type="match status" value="1"/>
</dbReference>
<dbReference type="Gene3D" id="3.90.190.10">
    <property type="entry name" value="Protein tyrosine phosphatase superfamily"/>
    <property type="match status" value="1"/>
</dbReference>
<dbReference type="InterPro" id="IPR014876">
    <property type="entry name" value="DEK_C"/>
</dbReference>
<dbReference type="InterPro" id="IPR029021">
    <property type="entry name" value="Prot-tyrosine_phosphatase-like"/>
</dbReference>
<dbReference type="InterPro" id="IPR000387">
    <property type="entry name" value="Tyr_Pase_dom"/>
</dbReference>
<dbReference type="Pfam" id="PF00782">
    <property type="entry name" value="DSPc"/>
    <property type="match status" value="1"/>
</dbReference>
<evidence type="ECO:0000256" key="3">
    <source>
        <dbReference type="ARBA" id="ARBA00013081"/>
    </source>
</evidence>
<evidence type="ECO:0000256" key="1">
    <source>
        <dbReference type="ARBA" id="ARBA00004245"/>
    </source>
</evidence>
<dbReference type="GO" id="GO:0004722">
    <property type="term" value="F:protein serine/threonine phosphatase activity"/>
    <property type="evidence" value="ECO:0007669"/>
    <property type="project" value="UniProtKB-EC"/>
</dbReference>
<evidence type="ECO:0000259" key="11">
    <source>
        <dbReference type="PROSITE" id="PS50056"/>
    </source>
</evidence>
<dbReference type="Gene3D" id="1.10.10.60">
    <property type="entry name" value="Homeodomain-like"/>
    <property type="match status" value="1"/>
</dbReference>
<dbReference type="SUPFAM" id="SSF109715">
    <property type="entry name" value="DEK C-terminal domain"/>
    <property type="match status" value="1"/>
</dbReference>
<keyword evidence="4" id="KW-0963">Cytoplasm</keyword>
<keyword evidence="5" id="KW-0378">Hydrolase</keyword>
<dbReference type="PROSITE" id="PS00383">
    <property type="entry name" value="TYR_PHOSPHATASE_1"/>
    <property type="match status" value="1"/>
</dbReference>
<comment type="subcellular location">
    <subcellularLocation>
        <location evidence="1">Cytoplasm</location>
        <location evidence="1">Cytoskeleton</location>
    </subcellularLocation>
</comment>
<feature type="domain" description="Tyrosine specific protein phosphatases" evidence="11">
    <location>
        <begin position="380"/>
        <end position="434"/>
    </location>
</feature>
<dbReference type="GO" id="GO:0005856">
    <property type="term" value="C:cytoskeleton"/>
    <property type="evidence" value="ECO:0007669"/>
    <property type="project" value="UniProtKB-SubCell"/>
</dbReference>
<sequence length="693" mass="78043">MSLISVQRSPTPTEDDLDAVVDSEVESLDDQKTKSSILTRNRSLSEFYFTVKGAAVILSHSDYSSISPRSQGHEIEGHLQAMLRILRPHDTLSMAVRLQSSIEGLTRYLAVVSTVDESENREVGILGFDYLSSEQITVGVTVPILSSTKIELDGDGGIKVDSNNSLYLFKPVSIQAMWTVFQCLHKELSFAQKLKGIYFSGPWSHSWMHYYDVFITKDDSLCALWHYSVIDDAAQGDLKATSVAQDNLVDKPAERMETENLIRSHLKQIMQSVDLDDVTSKDIRIKLEEQLKIELSEYKEFIDREMLVILGQMEKPSKIFDYLFLGTEWNASNWEELKDNKVEYILNMTKEVDNFFPAHFKYLKIWVSDEANTELLMHWQKTYDFIKEAKERGSAVLVHCKKGISRSSSTVIAYIMKEYNWSLEQALNHVKLKRDCITPNHGFMKQLTTFDGMLQASSNRHSAVFNSLFTSSIIQTTTPDGTQTIAEIETSDLIESIPSSSHSDEIANRVILRGSNSFKLPSISRCNIFQNCQCDNKSSQFNTVNSNRSRAHTAPSAEMTPVSLPVTGQSISNLALDRSNKYNSGRVKKHRDKFEGKSERKSAPASSSIVDDFAKRISCFSVTVEQNTLINSDNSSYFEESSHVKNLVGVFERGRNIPGSNKVAPQLFHLTGSNDWNREANSGISSKLAAQLI</sequence>
<evidence type="ECO:0000259" key="10">
    <source>
        <dbReference type="PROSITE" id="PS50054"/>
    </source>
</evidence>
<dbReference type="SUPFAM" id="SSF52799">
    <property type="entry name" value="(Phosphotyrosine protein) phosphatases II"/>
    <property type="match status" value="1"/>
</dbReference>
<evidence type="ECO:0000256" key="5">
    <source>
        <dbReference type="ARBA" id="ARBA00022801"/>
    </source>
</evidence>
<evidence type="ECO:0000256" key="2">
    <source>
        <dbReference type="ARBA" id="ARBA00009580"/>
    </source>
</evidence>
<dbReference type="Pfam" id="PF23040">
    <property type="entry name" value="PH_SSH1-like_1st"/>
    <property type="match status" value="1"/>
</dbReference>
<proteinExistence type="inferred from homology"/>
<keyword evidence="13" id="KW-1185">Reference proteome</keyword>
<keyword evidence="7" id="KW-0206">Cytoskeleton</keyword>
<dbReference type="Pfam" id="PF08766">
    <property type="entry name" value="DEK_C"/>
    <property type="match status" value="1"/>
</dbReference>
<dbReference type="EC" id="3.1.3.16" evidence="3"/>
<dbReference type="GO" id="GO:0003779">
    <property type="term" value="F:actin binding"/>
    <property type="evidence" value="ECO:0007669"/>
    <property type="project" value="InterPro"/>
</dbReference>
<feature type="domain" description="DEK-C" evidence="12">
    <location>
        <begin position="256"/>
        <end position="311"/>
    </location>
</feature>
<dbReference type="Proteomes" id="UP000887540">
    <property type="component" value="Unplaced"/>
</dbReference>
<keyword evidence="6" id="KW-0904">Protein phosphatase</keyword>
<protein>
    <recommendedName>
        <fullName evidence="3">protein-serine/threonine phosphatase</fullName>
        <ecNumber evidence="3">3.1.3.16</ecNumber>
    </recommendedName>
</protein>
<dbReference type="PANTHER" id="PTHR45864">
    <property type="entry name" value="SLINGSHOT PROTEIN PHOSPHATASE HOMOLOG"/>
    <property type="match status" value="1"/>
</dbReference>
<dbReference type="PANTHER" id="PTHR45864:SF2">
    <property type="entry name" value="PROTEIN PHOSPHATASE SLINGSHOT"/>
    <property type="match status" value="1"/>
</dbReference>
<dbReference type="InterPro" id="IPR043587">
    <property type="entry name" value="Phosphatase_SSH-like"/>
</dbReference>
<evidence type="ECO:0000256" key="4">
    <source>
        <dbReference type="ARBA" id="ARBA00022490"/>
    </source>
</evidence>
<feature type="region of interest" description="Disordered" evidence="9">
    <location>
        <begin position="542"/>
        <end position="564"/>
    </location>
</feature>
<dbReference type="GO" id="GO:0030837">
    <property type="term" value="P:negative regulation of actin filament polymerization"/>
    <property type="evidence" value="ECO:0007669"/>
    <property type="project" value="InterPro"/>
</dbReference>
<feature type="compositionally biased region" description="Basic and acidic residues" evidence="9">
    <location>
        <begin position="592"/>
        <end position="601"/>
    </location>
</feature>
<evidence type="ECO:0000313" key="13">
    <source>
        <dbReference type="Proteomes" id="UP000887540"/>
    </source>
</evidence>